<evidence type="ECO:0000313" key="9">
    <source>
        <dbReference type="Proteomes" id="UP000371041"/>
    </source>
</evidence>
<dbReference type="PRINTS" id="PR00411">
    <property type="entry name" value="PNDRDTASEI"/>
</dbReference>
<keyword evidence="4" id="KW-0520">NAD</keyword>
<dbReference type="PANTHER" id="PTHR43014">
    <property type="entry name" value="MERCURIC REDUCTASE"/>
    <property type="match status" value="1"/>
</dbReference>
<feature type="binding site" evidence="4">
    <location>
        <position position="313"/>
    </location>
    <ligand>
        <name>FAD</name>
        <dbReference type="ChEBI" id="CHEBI:57692"/>
    </ligand>
</feature>
<dbReference type="PANTHER" id="PTHR43014:SF1">
    <property type="entry name" value="NAD(P)H DEHYDROGENASE (QUINONE)"/>
    <property type="match status" value="1"/>
</dbReference>
<feature type="disulfide bond" description="Redox-active" evidence="5">
    <location>
        <begin position="39"/>
        <end position="44"/>
    </location>
</feature>
<evidence type="ECO:0000256" key="4">
    <source>
        <dbReference type="PIRSR" id="PIRSR000350-3"/>
    </source>
</evidence>
<dbReference type="GO" id="GO:0003955">
    <property type="term" value="F:NAD(P)H dehydrogenase (quinone) activity"/>
    <property type="evidence" value="ECO:0007669"/>
    <property type="project" value="TreeGrafter"/>
</dbReference>
<feature type="binding site" evidence="4">
    <location>
        <begin position="185"/>
        <end position="192"/>
    </location>
    <ligand>
        <name>NAD(+)</name>
        <dbReference type="ChEBI" id="CHEBI:57540"/>
    </ligand>
</feature>
<evidence type="ECO:0000256" key="1">
    <source>
        <dbReference type="ARBA" id="ARBA00007532"/>
    </source>
</evidence>
<evidence type="ECO:0000256" key="3">
    <source>
        <dbReference type="ARBA" id="ARBA00022827"/>
    </source>
</evidence>
<keyword evidence="4" id="KW-0547">Nucleotide-binding</keyword>
<dbReference type="PRINTS" id="PR00368">
    <property type="entry name" value="FADPNR"/>
</dbReference>
<comment type="cofactor">
    <cofactor evidence="4">
        <name>FAD</name>
        <dbReference type="ChEBI" id="CHEBI:57692"/>
    </cofactor>
    <text evidence="4">Binds 1 FAD per subunit.</text>
</comment>
<feature type="binding site" evidence="4">
    <location>
        <position position="272"/>
    </location>
    <ligand>
        <name>NAD(+)</name>
        <dbReference type="ChEBI" id="CHEBI:57540"/>
    </ligand>
</feature>
<gene>
    <name evidence="8" type="ORF">GIY23_19170</name>
</gene>
<evidence type="ECO:0000256" key="2">
    <source>
        <dbReference type="ARBA" id="ARBA00022630"/>
    </source>
</evidence>
<keyword evidence="2" id="KW-0285">Flavoprotein</keyword>
<sequence>MTRIVIMGGGPAGYEAALVAAQHGADVTLVEPEGLGGACVLYDCVPSKTFIASAGARSAFRDAKELGIRTKETDSDPDVAVVHGRVKGLALAQSADIRTRVRREGVRIVPGRARFTNESPGLAQHQIGIDLCAGGYEELTADVVVIGTGATPRVLPGAEPDGVRILNWRQLYDLPDLPEHLAVIGSGVTGVEFASAYTEMGVKVTMVSSRDRVLPHEDADAAKVLEDVFAERGTAVVQHARAERIERVDGGVVVHLADGRTVEASHALMTVGSVPNTEDIGLDRVGIETDRSGYIPVDRVSRTSVPGVYASGDCTGLLLLASVAAMQGRIAMWHALGQGVAPIKLKTVAANIFTHPEIATVGISQQAIDSGEVPARTVTLPLAGNPRAKMEGLRRGFLKVFCRPATGVVVGGVVVAPNASELILPIALAVQNQITVDNLANTFSVYPSLSGSLTEAGRQLMGHDDLD</sequence>
<accession>A0A5Q3QDC1</accession>
<keyword evidence="9" id="KW-1185">Reference proteome</keyword>
<keyword evidence="3 4" id="KW-0274">FAD</keyword>
<dbReference type="InterPro" id="IPR004099">
    <property type="entry name" value="Pyr_nucl-diS_OxRdtase_dimer"/>
</dbReference>
<dbReference type="InterPro" id="IPR023753">
    <property type="entry name" value="FAD/NAD-binding_dom"/>
</dbReference>
<dbReference type="KEGG" id="sace:GIY23_19170"/>
<dbReference type="PIRSF" id="PIRSF000350">
    <property type="entry name" value="Mercury_reductase_MerA"/>
    <property type="match status" value="1"/>
</dbReference>
<dbReference type="EMBL" id="CP045929">
    <property type="protein sequence ID" value="QGK71356.1"/>
    <property type="molecule type" value="Genomic_DNA"/>
</dbReference>
<evidence type="ECO:0000256" key="5">
    <source>
        <dbReference type="PIRSR" id="PIRSR000350-4"/>
    </source>
</evidence>
<dbReference type="AlphaFoldDB" id="A0A5Q3QDC1"/>
<dbReference type="Pfam" id="PF02852">
    <property type="entry name" value="Pyr_redox_dim"/>
    <property type="match status" value="1"/>
</dbReference>
<dbReference type="Gene3D" id="3.50.50.60">
    <property type="entry name" value="FAD/NAD(P)-binding domain"/>
    <property type="match status" value="2"/>
</dbReference>
<dbReference type="SUPFAM" id="SSF51905">
    <property type="entry name" value="FAD/NAD(P)-binding domain"/>
    <property type="match status" value="1"/>
</dbReference>
<dbReference type="SUPFAM" id="SSF55424">
    <property type="entry name" value="FAD/NAD-linked reductases, dimerisation (C-terminal) domain"/>
    <property type="match status" value="1"/>
</dbReference>
<dbReference type="InterPro" id="IPR001100">
    <property type="entry name" value="Pyr_nuc-diS_OxRdtase"/>
</dbReference>
<dbReference type="InterPro" id="IPR016156">
    <property type="entry name" value="FAD/NAD-linked_Rdtase_dimer_sf"/>
</dbReference>
<evidence type="ECO:0000259" key="7">
    <source>
        <dbReference type="Pfam" id="PF07992"/>
    </source>
</evidence>
<dbReference type="Proteomes" id="UP000371041">
    <property type="component" value="Chromosome"/>
</dbReference>
<feature type="domain" description="FAD/NAD(P)-binding" evidence="7">
    <location>
        <begin position="3"/>
        <end position="328"/>
    </location>
</feature>
<feature type="binding site" evidence="4">
    <location>
        <position position="48"/>
    </location>
    <ligand>
        <name>FAD</name>
        <dbReference type="ChEBI" id="CHEBI:57692"/>
    </ligand>
</feature>
<reference evidence="9" key="1">
    <citation type="submission" date="2019-11" db="EMBL/GenBank/DDBJ databases">
        <title>The complete genome sequence of Saccharopolyspora sp. E2A.</title>
        <authorList>
            <person name="Zhang G."/>
        </authorList>
    </citation>
    <scope>NUCLEOTIDE SEQUENCE [LARGE SCALE GENOMIC DNA]</scope>
    <source>
        <strain evidence="9">E2A</strain>
    </source>
</reference>
<dbReference type="InterPro" id="IPR036188">
    <property type="entry name" value="FAD/NAD-bd_sf"/>
</dbReference>
<name>A0A5Q3QDC1_9PSEU</name>
<feature type="domain" description="Pyridine nucleotide-disulphide oxidoreductase dimerisation" evidence="6">
    <location>
        <begin position="349"/>
        <end position="456"/>
    </location>
</feature>
<protein>
    <submittedName>
        <fullName evidence="8">NAD(P)H-quinone dehydrogenase</fullName>
    </submittedName>
</protein>
<dbReference type="Pfam" id="PF07992">
    <property type="entry name" value="Pyr_redox_2"/>
    <property type="match status" value="1"/>
</dbReference>
<dbReference type="NCBIfam" id="NF005883">
    <property type="entry name" value="PRK07845.1"/>
    <property type="match status" value="1"/>
</dbReference>
<proteinExistence type="inferred from homology"/>
<dbReference type="Gene3D" id="3.30.390.30">
    <property type="match status" value="1"/>
</dbReference>
<organism evidence="8 9">
    <name type="scientific">Allosaccharopolyspora coralli</name>
    <dbReference type="NCBI Taxonomy" id="2665642"/>
    <lineage>
        <taxon>Bacteria</taxon>
        <taxon>Bacillati</taxon>
        <taxon>Actinomycetota</taxon>
        <taxon>Actinomycetes</taxon>
        <taxon>Pseudonocardiales</taxon>
        <taxon>Pseudonocardiaceae</taxon>
        <taxon>Allosaccharopolyspora</taxon>
    </lineage>
</organism>
<comment type="similarity">
    <text evidence="1">Belongs to the class-I pyridine nucleotide-disulfide oxidoreductase family.</text>
</comment>
<dbReference type="RefSeq" id="WP_154077932.1">
    <property type="nucleotide sequence ID" value="NZ_CP045929.1"/>
</dbReference>
<dbReference type="GO" id="GO:0050660">
    <property type="term" value="F:flavin adenine dinucleotide binding"/>
    <property type="evidence" value="ECO:0007669"/>
    <property type="project" value="TreeGrafter"/>
</dbReference>
<evidence type="ECO:0000259" key="6">
    <source>
        <dbReference type="Pfam" id="PF02852"/>
    </source>
</evidence>
<evidence type="ECO:0000313" key="8">
    <source>
        <dbReference type="EMBL" id="QGK71356.1"/>
    </source>
</evidence>